<evidence type="ECO:0000313" key="1">
    <source>
        <dbReference type="EMBL" id="CRZ35285.1"/>
    </source>
</evidence>
<dbReference type="CDD" id="cd06223">
    <property type="entry name" value="PRTases_typeI"/>
    <property type="match status" value="1"/>
</dbReference>
<dbReference type="OrthoDB" id="9778142at2"/>
<proteinExistence type="predicted"/>
<sequence length="214" mass="23630">MEGRSIKIHSSLNHKINLKVIPGHFATNSSHINLYIDLTTTKTRLNEAAEAARVMATQYVSNALIDTIVCLDNCEVIGAFLAQELTNAGICSMNTHQTMYIISPEFNTNGQMIFRDCNQGAVFNKRILLLVASATTGNTIKRSLECIRYYGGIVNGISAIFSAVDQVEGIKVNAIFKEADLPNYKSYSINECPLCRSGHRLEAIVNGYGYMRLN</sequence>
<dbReference type="AlphaFoldDB" id="A0A0H5SJL7"/>
<dbReference type="Proteomes" id="UP000236497">
    <property type="component" value="Unassembled WGS sequence"/>
</dbReference>
<gene>
    <name evidence="1" type="ORF">HHT355_2087</name>
</gene>
<dbReference type="InterPro" id="IPR029057">
    <property type="entry name" value="PRTase-like"/>
</dbReference>
<dbReference type="Gene3D" id="3.40.50.2020">
    <property type="match status" value="1"/>
</dbReference>
<name>A0A0H5SJL7_HERHM</name>
<evidence type="ECO:0008006" key="3">
    <source>
        <dbReference type="Google" id="ProtNLM"/>
    </source>
</evidence>
<protein>
    <recommendedName>
        <fullName evidence="3">Orotate phosphoribosyltransferase</fullName>
    </recommendedName>
</protein>
<reference evidence="1 2" key="1">
    <citation type="submission" date="2015-06" db="EMBL/GenBank/DDBJ databases">
        <authorList>
            <person name="Wibberg Daniel"/>
        </authorList>
    </citation>
    <scope>NUCLEOTIDE SEQUENCE [LARGE SCALE GENOMIC DNA]</scope>
    <source>
        <strain evidence="1 2">T3/55T</strain>
    </source>
</reference>
<accession>A0A0H5SJL7</accession>
<evidence type="ECO:0000313" key="2">
    <source>
        <dbReference type="Proteomes" id="UP000236497"/>
    </source>
</evidence>
<dbReference type="SUPFAM" id="SSF53271">
    <property type="entry name" value="PRTase-like"/>
    <property type="match status" value="1"/>
</dbReference>
<dbReference type="InterPro" id="IPR000836">
    <property type="entry name" value="PRTase_dom"/>
</dbReference>
<dbReference type="EMBL" id="CVTD020000024">
    <property type="protein sequence ID" value="CRZ35285.1"/>
    <property type="molecule type" value="Genomic_DNA"/>
</dbReference>
<keyword evidence="2" id="KW-1185">Reference proteome</keyword>
<organism evidence="1 2">
    <name type="scientific">Herbinix hemicellulosilytica</name>
    <dbReference type="NCBI Taxonomy" id="1564487"/>
    <lineage>
        <taxon>Bacteria</taxon>
        <taxon>Bacillati</taxon>
        <taxon>Bacillota</taxon>
        <taxon>Clostridia</taxon>
        <taxon>Lachnospirales</taxon>
        <taxon>Lachnospiraceae</taxon>
        <taxon>Herbinix</taxon>
    </lineage>
</organism>
<dbReference type="RefSeq" id="WP_103203382.1">
    <property type="nucleotide sequence ID" value="NZ_CVTD020000024.1"/>
</dbReference>